<evidence type="ECO:0000256" key="5">
    <source>
        <dbReference type="SAM" id="Phobius"/>
    </source>
</evidence>
<keyword evidence="8" id="KW-1185">Reference proteome</keyword>
<gene>
    <name evidence="7" type="ordered locus">Acid345_0891</name>
</gene>
<evidence type="ECO:0000259" key="6">
    <source>
        <dbReference type="Pfam" id="PF04932"/>
    </source>
</evidence>
<reference evidence="7 8" key="1">
    <citation type="journal article" date="2009" name="Appl. Environ. Microbiol.">
        <title>Three genomes from the phylum Acidobacteria provide insight into the lifestyles of these microorganisms in soils.</title>
        <authorList>
            <person name="Ward N.L."/>
            <person name="Challacombe J.F."/>
            <person name="Janssen P.H."/>
            <person name="Henrissat B."/>
            <person name="Coutinho P.M."/>
            <person name="Wu M."/>
            <person name="Xie G."/>
            <person name="Haft D.H."/>
            <person name="Sait M."/>
            <person name="Badger J."/>
            <person name="Barabote R.D."/>
            <person name="Bradley B."/>
            <person name="Brettin T.S."/>
            <person name="Brinkac L.M."/>
            <person name="Bruce D."/>
            <person name="Creasy T."/>
            <person name="Daugherty S.C."/>
            <person name="Davidsen T.M."/>
            <person name="DeBoy R.T."/>
            <person name="Detter J.C."/>
            <person name="Dodson R.J."/>
            <person name="Durkin A.S."/>
            <person name="Ganapathy A."/>
            <person name="Gwinn-Giglio M."/>
            <person name="Han C.S."/>
            <person name="Khouri H."/>
            <person name="Kiss H."/>
            <person name="Kothari S.P."/>
            <person name="Madupu R."/>
            <person name="Nelson K.E."/>
            <person name="Nelson W.C."/>
            <person name="Paulsen I."/>
            <person name="Penn K."/>
            <person name="Ren Q."/>
            <person name="Rosovitz M.J."/>
            <person name="Selengut J.D."/>
            <person name="Shrivastava S."/>
            <person name="Sullivan S.A."/>
            <person name="Tapia R."/>
            <person name="Thompson L.S."/>
            <person name="Watkins K.L."/>
            <person name="Yang Q."/>
            <person name="Yu C."/>
            <person name="Zafar N."/>
            <person name="Zhou L."/>
            <person name="Kuske C.R."/>
        </authorList>
    </citation>
    <scope>NUCLEOTIDE SEQUENCE [LARGE SCALE GENOMIC DNA]</scope>
    <source>
        <strain evidence="7 8">Ellin345</strain>
    </source>
</reference>
<dbReference type="OrthoDB" id="4391260at2"/>
<organism evidence="7 8">
    <name type="scientific">Koribacter versatilis (strain Ellin345)</name>
    <dbReference type="NCBI Taxonomy" id="204669"/>
    <lineage>
        <taxon>Bacteria</taxon>
        <taxon>Pseudomonadati</taxon>
        <taxon>Acidobacteriota</taxon>
        <taxon>Terriglobia</taxon>
        <taxon>Terriglobales</taxon>
        <taxon>Candidatus Korobacteraceae</taxon>
        <taxon>Candidatus Korobacter</taxon>
    </lineage>
</organism>
<evidence type="ECO:0000313" key="7">
    <source>
        <dbReference type="EMBL" id="ABF39894.1"/>
    </source>
</evidence>
<protein>
    <submittedName>
        <fullName evidence="7">O-antigen polymerase</fullName>
    </submittedName>
</protein>
<dbReference type="AlphaFoldDB" id="Q1ITA6"/>
<feature type="transmembrane region" description="Helical" evidence="5">
    <location>
        <begin position="232"/>
        <end position="253"/>
    </location>
</feature>
<evidence type="ECO:0000313" key="8">
    <source>
        <dbReference type="Proteomes" id="UP000002432"/>
    </source>
</evidence>
<dbReference type="EMBL" id="CP000360">
    <property type="protein sequence ID" value="ABF39894.1"/>
    <property type="molecule type" value="Genomic_DNA"/>
</dbReference>
<dbReference type="HOGENOM" id="CLU_701663_0_0_0"/>
<dbReference type="EnsemblBacteria" id="ABF39894">
    <property type="protein sequence ID" value="ABF39894"/>
    <property type="gene ID" value="Acid345_0891"/>
</dbReference>
<name>Q1ITA6_KORVE</name>
<dbReference type="InterPro" id="IPR051533">
    <property type="entry name" value="WaaL-like"/>
</dbReference>
<dbReference type="eggNOG" id="COG3307">
    <property type="taxonomic scope" value="Bacteria"/>
</dbReference>
<dbReference type="Proteomes" id="UP000002432">
    <property type="component" value="Chromosome"/>
</dbReference>
<sequence length="393" mass="43460">MSAASLQIRAAITNASPVAFLFGWFLSARIALTLLAFQANPASGSAAEIGVLFLFVFLAWTFTSSQQQSLDGATPLRWICAYLAMTGVSLFWSVTDSVVVGLAYWAGLAAECFVIYLIMNSGDANENCERILFGFVGGAAFVGLIAWYLPTLSDLRIGDEDFLHPNALGYVLALATLCGMHLARKSRLAGLLAVFCGITLWRTISKACIAGFIASAAFYLLRASHLSRRAKIAIYAIAASSIVFGWSLVEAYVDMYDQGSHIETLTGRTTIWSIAWEEGIKTPWLGHGFYSFRFVVPMLGDFFPWQAHNELLQQLFCYGVVGLAVFAVLYVSFARFLYVHRGHEWFSLVVAIFVFVLVRGIADTERFDLNFPLWLLTLFTMVIARTQQERVTA</sequence>
<feature type="transmembrane region" description="Helical" evidence="5">
    <location>
        <begin position="12"/>
        <end position="37"/>
    </location>
</feature>
<keyword evidence="4 5" id="KW-0472">Membrane</keyword>
<evidence type="ECO:0000256" key="4">
    <source>
        <dbReference type="ARBA" id="ARBA00023136"/>
    </source>
</evidence>
<feature type="transmembrane region" description="Helical" evidence="5">
    <location>
        <begin position="190"/>
        <end position="220"/>
    </location>
</feature>
<evidence type="ECO:0000256" key="2">
    <source>
        <dbReference type="ARBA" id="ARBA00022692"/>
    </source>
</evidence>
<feature type="transmembrane region" description="Helical" evidence="5">
    <location>
        <begin position="131"/>
        <end position="150"/>
    </location>
</feature>
<dbReference type="RefSeq" id="WP_011521696.1">
    <property type="nucleotide sequence ID" value="NC_008009.1"/>
</dbReference>
<feature type="transmembrane region" description="Helical" evidence="5">
    <location>
        <begin position="162"/>
        <end position="183"/>
    </location>
</feature>
<feature type="transmembrane region" description="Helical" evidence="5">
    <location>
        <begin position="345"/>
        <end position="362"/>
    </location>
</feature>
<feature type="transmembrane region" description="Helical" evidence="5">
    <location>
        <begin position="98"/>
        <end position="119"/>
    </location>
</feature>
<dbReference type="Pfam" id="PF04932">
    <property type="entry name" value="Wzy_C"/>
    <property type="match status" value="1"/>
</dbReference>
<dbReference type="GO" id="GO:0016020">
    <property type="term" value="C:membrane"/>
    <property type="evidence" value="ECO:0007669"/>
    <property type="project" value="UniProtKB-SubCell"/>
</dbReference>
<keyword evidence="2 5" id="KW-0812">Transmembrane</keyword>
<feature type="transmembrane region" description="Helical" evidence="5">
    <location>
        <begin position="75"/>
        <end position="92"/>
    </location>
</feature>
<evidence type="ECO:0000256" key="3">
    <source>
        <dbReference type="ARBA" id="ARBA00022989"/>
    </source>
</evidence>
<accession>Q1ITA6</accession>
<dbReference type="STRING" id="204669.Acid345_0891"/>
<dbReference type="PANTHER" id="PTHR37422">
    <property type="entry name" value="TEICHURONIC ACID BIOSYNTHESIS PROTEIN TUAE"/>
    <property type="match status" value="1"/>
</dbReference>
<dbReference type="KEGG" id="aba:Acid345_0891"/>
<comment type="subcellular location">
    <subcellularLocation>
        <location evidence="1">Membrane</location>
        <topology evidence="1">Multi-pass membrane protein</topology>
    </subcellularLocation>
</comment>
<feature type="domain" description="O-antigen ligase-related" evidence="6">
    <location>
        <begin position="192"/>
        <end position="327"/>
    </location>
</feature>
<proteinExistence type="predicted"/>
<evidence type="ECO:0000256" key="1">
    <source>
        <dbReference type="ARBA" id="ARBA00004141"/>
    </source>
</evidence>
<keyword evidence="3 5" id="KW-1133">Transmembrane helix</keyword>
<dbReference type="PANTHER" id="PTHR37422:SF13">
    <property type="entry name" value="LIPOPOLYSACCHARIDE BIOSYNTHESIS PROTEIN PA4999-RELATED"/>
    <property type="match status" value="1"/>
</dbReference>
<feature type="transmembrane region" description="Helical" evidence="5">
    <location>
        <begin position="315"/>
        <end position="333"/>
    </location>
</feature>
<dbReference type="InterPro" id="IPR007016">
    <property type="entry name" value="O-antigen_ligase-rel_domated"/>
</dbReference>
<feature type="transmembrane region" description="Helical" evidence="5">
    <location>
        <begin position="43"/>
        <end position="63"/>
    </location>
</feature>